<gene>
    <name evidence="2" type="ORF">GCM10009416_36890</name>
</gene>
<evidence type="ECO:0000256" key="1">
    <source>
        <dbReference type="ARBA" id="ARBA00022729"/>
    </source>
</evidence>
<dbReference type="Gene3D" id="3.40.190.10">
    <property type="entry name" value="Periplasmic binding protein-like II"/>
    <property type="match status" value="1"/>
</dbReference>
<evidence type="ECO:0000313" key="2">
    <source>
        <dbReference type="EMBL" id="GAA0595189.1"/>
    </source>
</evidence>
<dbReference type="RefSeq" id="WP_343896859.1">
    <property type="nucleotide sequence ID" value="NZ_BAAAFZ010000060.1"/>
</dbReference>
<name>A0ABP3QVN4_9PROT</name>
<dbReference type="InterPro" id="IPR018389">
    <property type="entry name" value="DctP_fam"/>
</dbReference>
<accession>A0ABP3QVN4</accession>
<dbReference type="InterPro" id="IPR038404">
    <property type="entry name" value="TRAP_DctP_sf"/>
</dbReference>
<proteinExistence type="predicted"/>
<keyword evidence="3" id="KW-1185">Reference proteome</keyword>
<dbReference type="PANTHER" id="PTHR33376:SF5">
    <property type="entry name" value="EXTRACYTOPLASMIC SOLUTE RECEPTOR PROTEIN"/>
    <property type="match status" value="1"/>
</dbReference>
<protein>
    <recommendedName>
        <fullName evidence="4">ABC transporter substrate-binding protein</fullName>
    </recommendedName>
</protein>
<dbReference type="Proteomes" id="UP001501588">
    <property type="component" value="Unassembled WGS sequence"/>
</dbReference>
<dbReference type="Gene3D" id="3.40.190.170">
    <property type="entry name" value="Bacterial extracellular solute-binding protein, family 7"/>
    <property type="match status" value="1"/>
</dbReference>
<dbReference type="EMBL" id="BAAAFZ010000060">
    <property type="protein sequence ID" value="GAA0595189.1"/>
    <property type="molecule type" value="Genomic_DNA"/>
</dbReference>
<comment type="caution">
    <text evidence="2">The sequence shown here is derived from an EMBL/GenBank/DDBJ whole genome shotgun (WGS) entry which is preliminary data.</text>
</comment>
<dbReference type="Pfam" id="PF03480">
    <property type="entry name" value="DctP"/>
    <property type="match status" value="1"/>
</dbReference>
<keyword evidence="1" id="KW-0732">Signal</keyword>
<evidence type="ECO:0008006" key="4">
    <source>
        <dbReference type="Google" id="ProtNLM"/>
    </source>
</evidence>
<organism evidence="2 3">
    <name type="scientific">Craurococcus roseus</name>
    <dbReference type="NCBI Taxonomy" id="77585"/>
    <lineage>
        <taxon>Bacteria</taxon>
        <taxon>Pseudomonadati</taxon>
        <taxon>Pseudomonadota</taxon>
        <taxon>Alphaproteobacteria</taxon>
        <taxon>Acetobacterales</taxon>
        <taxon>Acetobacteraceae</taxon>
        <taxon>Craurococcus</taxon>
    </lineage>
</organism>
<reference evidence="3" key="1">
    <citation type="journal article" date="2019" name="Int. J. Syst. Evol. Microbiol.">
        <title>The Global Catalogue of Microorganisms (GCM) 10K type strain sequencing project: providing services to taxonomists for standard genome sequencing and annotation.</title>
        <authorList>
            <consortium name="The Broad Institute Genomics Platform"/>
            <consortium name="The Broad Institute Genome Sequencing Center for Infectious Disease"/>
            <person name="Wu L."/>
            <person name="Ma J."/>
        </authorList>
    </citation>
    <scope>NUCLEOTIDE SEQUENCE [LARGE SCALE GENOMIC DNA]</scope>
    <source>
        <strain evidence="3">JCM 9933</strain>
    </source>
</reference>
<sequence>MVGWFRRGVRSLRDLQGLKFRVSGIAGNVFEQMGVLATQIAPGDIYPSLERGVIDAAEFIGPYDDEKVGLNRVARFYDAPGFWEPSSRGGLIVNLRAWEALPAHYRNAV</sequence>
<dbReference type="PANTHER" id="PTHR33376">
    <property type="match status" value="1"/>
</dbReference>
<evidence type="ECO:0000313" key="3">
    <source>
        <dbReference type="Proteomes" id="UP001501588"/>
    </source>
</evidence>